<proteinExistence type="predicted"/>
<gene>
    <name evidence="2" type="ORF">DKG74_16105</name>
</gene>
<dbReference type="OrthoDB" id="5243920at2"/>
<sequence>MRLVLDTAAFIAALRSEAGASRRLLIAALERRLTLVVSVPLMIEYEAVALRPEHLDRSGLTVGEVGVLLDAVAAVAEPIRLAFLWRPILRDANDDMVLETAVNGRADGIVTFNTRDFADTPARFGIDLSSPGEAWARLEAGR</sequence>
<name>A0A317E469_9PROT</name>
<dbReference type="PANTHER" id="PTHR34610:SF3">
    <property type="entry name" value="SSL7007 PROTEIN"/>
    <property type="match status" value="1"/>
</dbReference>
<feature type="domain" description="PIN" evidence="1">
    <location>
        <begin position="2"/>
        <end position="115"/>
    </location>
</feature>
<comment type="caution">
    <text evidence="2">The sequence shown here is derived from an EMBL/GenBank/DDBJ whole genome shotgun (WGS) entry which is preliminary data.</text>
</comment>
<dbReference type="RefSeq" id="WP_109907201.1">
    <property type="nucleotide sequence ID" value="NZ_QGLE01000010.1"/>
</dbReference>
<dbReference type="PANTHER" id="PTHR34610">
    <property type="entry name" value="SSL7007 PROTEIN"/>
    <property type="match status" value="1"/>
</dbReference>
<evidence type="ECO:0000313" key="2">
    <source>
        <dbReference type="EMBL" id="PWR20203.1"/>
    </source>
</evidence>
<keyword evidence="3" id="KW-1185">Reference proteome</keyword>
<evidence type="ECO:0000259" key="1">
    <source>
        <dbReference type="Pfam" id="PF13470"/>
    </source>
</evidence>
<dbReference type="Pfam" id="PF13470">
    <property type="entry name" value="PIN_3"/>
    <property type="match status" value="1"/>
</dbReference>
<dbReference type="SUPFAM" id="SSF88723">
    <property type="entry name" value="PIN domain-like"/>
    <property type="match status" value="1"/>
</dbReference>
<evidence type="ECO:0000313" key="3">
    <source>
        <dbReference type="Proteomes" id="UP000245461"/>
    </source>
</evidence>
<dbReference type="InterPro" id="IPR002850">
    <property type="entry name" value="PIN_toxin-like"/>
</dbReference>
<dbReference type="NCBIfam" id="TIGR00305">
    <property type="entry name" value="putative toxin-antitoxin system toxin component, PIN family"/>
    <property type="match status" value="1"/>
</dbReference>
<accession>A0A317E469</accession>
<dbReference type="InterPro" id="IPR029060">
    <property type="entry name" value="PIN-like_dom_sf"/>
</dbReference>
<dbReference type="Proteomes" id="UP000245461">
    <property type="component" value="Unassembled WGS sequence"/>
</dbReference>
<organism evidence="2 3">
    <name type="scientific">Zavarzinia aquatilis</name>
    <dbReference type="NCBI Taxonomy" id="2211142"/>
    <lineage>
        <taxon>Bacteria</taxon>
        <taxon>Pseudomonadati</taxon>
        <taxon>Pseudomonadota</taxon>
        <taxon>Alphaproteobacteria</taxon>
        <taxon>Rhodospirillales</taxon>
        <taxon>Zavarziniaceae</taxon>
        <taxon>Zavarzinia</taxon>
    </lineage>
</organism>
<dbReference type="AlphaFoldDB" id="A0A317E469"/>
<dbReference type="EMBL" id="QGLE01000010">
    <property type="protein sequence ID" value="PWR20203.1"/>
    <property type="molecule type" value="Genomic_DNA"/>
</dbReference>
<reference evidence="2 3" key="1">
    <citation type="submission" date="2018-05" db="EMBL/GenBank/DDBJ databases">
        <title>Zavarzinia sp. HR-AS.</title>
        <authorList>
            <person name="Lee Y."/>
            <person name="Jeon C.O."/>
        </authorList>
    </citation>
    <scope>NUCLEOTIDE SEQUENCE [LARGE SCALE GENOMIC DNA]</scope>
    <source>
        <strain evidence="2 3">HR-AS</strain>
    </source>
</reference>
<dbReference type="InterPro" id="IPR002716">
    <property type="entry name" value="PIN_dom"/>
</dbReference>
<protein>
    <submittedName>
        <fullName evidence="2">Putative toxin-antitoxin system toxin component, PIN family</fullName>
    </submittedName>
</protein>